<gene>
    <name evidence="1" type="ORF">RCOM_1008280</name>
</gene>
<evidence type="ECO:0000313" key="1">
    <source>
        <dbReference type="EMBL" id="EEF28858.1"/>
    </source>
</evidence>
<keyword evidence="2" id="KW-1185">Reference proteome</keyword>
<reference evidence="2" key="1">
    <citation type="journal article" date="2010" name="Nat. Biotechnol.">
        <title>Draft genome sequence of the oilseed species Ricinus communis.</title>
        <authorList>
            <person name="Chan A.P."/>
            <person name="Crabtree J."/>
            <person name="Zhao Q."/>
            <person name="Lorenzi H."/>
            <person name="Orvis J."/>
            <person name="Puiu D."/>
            <person name="Melake-Berhan A."/>
            <person name="Jones K.M."/>
            <person name="Redman J."/>
            <person name="Chen G."/>
            <person name="Cahoon E.B."/>
            <person name="Gedil M."/>
            <person name="Stanke M."/>
            <person name="Haas B.J."/>
            <person name="Wortman J.R."/>
            <person name="Fraser-Liggett C.M."/>
            <person name="Ravel J."/>
            <person name="Rabinowicz P.D."/>
        </authorList>
    </citation>
    <scope>NUCLEOTIDE SEQUENCE [LARGE SCALE GENOMIC DNA]</scope>
    <source>
        <strain evidence="2">cv. Hale</strain>
    </source>
</reference>
<evidence type="ECO:0000313" key="2">
    <source>
        <dbReference type="Proteomes" id="UP000008311"/>
    </source>
</evidence>
<protein>
    <submittedName>
        <fullName evidence="1">Uncharacterized protein</fullName>
    </submittedName>
</protein>
<accession>B9T5K9</accession>
<name>B9T5K9_RICCO</name>
<dbReference type="AlphaFoldDB" id="B9T5K9"/>
<dbReference type="EMBL" id="EQ974534">
    <property type="protein sequence ID" value="EEF28858.1"/>
    <property type="molecule type" value="Genomic_DNA"/>
</dbReference>
<dbReference type="Proteomes" id="UP000008311">
    <property type="component" value="Unassembled WGS sequence"/>
</dbReference>
<sequence length="122" mass="13756">MKLVDLDKPMFRFPGGSFTSEDVPKSAKIASLQNGDRWNIATALDAHTDQVNKYVTANFKLTNDRIGWRFTSMVEPIDLPFLLLGNRLGIREAKLEIFKEAAFPGRGINLGFLGKLLLEIRF</sequence>
<dbReference type="InParanoid" id="B9T5K9"/>
<organism evidence="1 2">
    <name type="scientific">Ricinus communis</name>
    <name type="common">Castor bean</name>
    <dbReference type="NCBI Taxonomy" id="3988"/>
    <lineage>
        <taxon>Eukaryota</taxon>
        <taxon>Viridiplantae</taxon>
        <taxon>Streptophyta</taxon>
        <taxon>Embryophyta</taxon>
        <taxon>Tracheophyta</taxon>
        <taxon>Spermatophyta</taxon>
        <taxon>Magnoliopsida</taxon>
        <taxon>eudicotyledons</taxon>
        <taxon>Gunneridae</taxon>
        <taxon>Pentapetalae</taxon>
        <taxon>rosids</taxon>
        <taxon>fabids</taxon>
        <taxon>Malpighiales</taxon>
        <taxon>Euphorbiaceae</taxon>
        <taxon>Acalyphoideae</taxon>
        <taxon>Acalypheae</taxon>
        <taxon>Ricinus</taxon>
    </lineage>
</organism>
<proteinExistence type="predicted"/>